<feature type="region of interest" description="Disordered" evidence="1">
    <location>
        <begin position="82"/>
        <end position="189"/>
    </location>
</feature>
<name>G4TMZ0_SERID</name>
<proteinExistence type="predicted"/>
<protein>
    <submittedName>
        <fullName evidence="2">Uncharacterized protein</fullName>
    </submittedName>
</protein>
<dbReference type="HOGENOM" id="CLU_1434956_0_0_1"/>
<comment type="caution">
    <text evidence="2">The sequence shown here is derived from an EMBL/GenBank/DDBJ whole genome shotgun (WGS) entry which is preliminary data.</text>
</comment>
<evidence type="ECO:0000313" key="3">
    <source>
        <dbReference type="Proteomes" id="UP000007148"/>
    </source>
</evidence>
<dbReference type="Proteomes" id="UP000007148">
    <property type="component" value="Unassembled WGS sequence"/>
</dbReference>
<evidence type="ECO:0000256" key="1">
    <source>
        <dbReference type="SAM" id="MobiDB-lite"/>
    </source>
</evidence>
<evidence type="ECO:0000313" key="2">
    <source>
        <dbReference type="EMBL" id="CCA72666.1"/>
    </source>
</evidence>
<feature type="compositionally biased region" description="Basic and acidic residues" evidence="1">
    <location>
        <begin position="100"/>
        <end position="113"/>
    </location>
</feature>
<reference evidence="2 3" key="1">
    <citation type="journal article" date="2011" name="PLoS Pathog.">
        <title>Endophytic Life Strategies Decoded by Genome and Transcriptome Analyses of the Mutualistic Root Symbiont Piriformospora indica.</title>
        <authorList>
            <person name="Zuccaro A."/>
            <person name="Lahrmann U."/>
            <person name="Guldener U."/>
            <person name="Langen G."/>
            <person name="Pfiffi S."/>
            <person name="Biedenkopf D."/>
            <person name="Wong P."/>
            <person name="Samans B."/>
            <person name="Grimm C."/>
            <person name="Basiewicz M."/>
            <person name="Murat C."/>
            <person name="Martin F."/>
            <person name="Kogel K.H."/>
        </authorList>
    </citation>
    <scope>NUCLEOTIDE SEQUENCE [LARGE SCALE GENOMIC DNA]</scope>
    <source>
        <strain evidence="2 3">DSM 11827</strain>
    </source>
</reference>
<organism evidence="2 3">
    <name type="scientific">Serendipita indica (strain DSM 11827)</name>
    <name type="common">Root endophyte fungus</name>
    <name type="synonym">Piriformospora indica</name>
    <dbReference type="NCBI Taxonomy" id="1109443"/>
    <lineage>
        <taxon>Eukaryota</taxon>
        <taxon>Fungi</taxon>
        <taxon>Dikarya</taxon>
        <taxon>Basidiomycota</taxon>
        <taxon>Agaricomycotina</taxon>
        <taxon>Agaricomycetes</taxon>
        <taxon>Sebacinales</taxon>
        <taxon>Serendipitaceae</taxon>
        <taxon>Serendipita</taxon>
    </lineage>
</organism>
<dbReference type="EMBL" id="CAFZ01000177">
    <property type="protein sequence ID" value="CCA72666.1"/>
    <property type="molecule type" value="Genomic_DNA"/>
</dbReference>
<keyword evidence="3" id="KW-1185">Reference proteome</keyword>
<feature type="compositionally biased region" description="Acidic residues" evidence="1">
    <location>
        <begin position="180"/>
        <end position="189"/>
    </location>
</feature>
<dbReference type="AlphaFoldDB" id="G4TMZ0"/>
<accession>G4TMZ0</accession>
<gene>
    <name evidence="2" type="ORF">PIIN_06603</name>
</gene>
<dbReference type="InParanoid" id="G4TMZ0"/>
<sequence>MPPPIPHINSSEGTPSRANARLVFMPDFSHVPQPDDEADLFSAPPTPVRMDIDCTLPSKETQVPQNIQAELRQINLKPLSHLPKRPTVDYETSSDPLDLLDPRYYPKEKEKQKSTALVTVQKKQLPRVYGKRGRPKTVHFATPTGQSAPNGGNFREYRERYHNSKKGHKTARGVPPADMDTSDDELLLK</sequence>